<protein>
    <recommendedName>
        <fullName evidence="2">Histone-lysine N-methyltransferase, H3 lysine-79 specific</fullName>
        <ecNumber evidence="1">2.1.1.360</ecNumber>
    </recommendedName>
    <alternativeName>
        <fullName evidence="4">Histone H3-K79 methyltransferase</fullName>
    </alternativeName>
</protein>
<keyword evidence="8" id="KW-0489">Methyltransferase</keyword>
<evidence type="ECO:0000256" key="6">
    <source>
        <dbReference type="SAM" id="Phobius"/>
    </source>
</evidence>
<dbReference type="EMBL" id="AP022839">
    <property type="protein sequence ID" value="BCA97125.1"/>
    <property type="molecule type" value="Genomic_DNA"/>
</dbReference>
<dbReference type="Proteomes" id="UP000502894">
    <property type="component" value="Chromosome"/>
</dbReference>
<comment type="catalytic activity">
    <reaction evidence="5">
        <text>L-lysyl(79)-[histone H3] + 3 S-adenosyl-L-methionine = N(6),N(6),N(6)-trimethyl-L-lysyl(79)-[histone H3] + 3 S-adenosyl-L-homocysteine + 3 H(+)</text>
        <dbReference type="Rhea" id="RHEA:60328"/>
        <dbReference type="Rhea" id="RHEA-COMP:15549"/>
        <dbReference type="Rhea" id="RHEA-COMP:15552"/>
        <dbReference type="ChEBI" id="CHEBI:15378"/>
        <dbReference type="ChEBI" id="CHEBI:29969"/>
        <dbReference type="ChEBI" id="CHEBI:57856"/>
        <dbReference type="ChEBI" id="CHEBI:59789"/>
        <dbReference type="ChEBI" id="CHEBI:61961"/>
        <dbReference type="EC" id="2.1.1.360"/>
    </reaction>
</comment>
<dbReference type="InterPro" id="IPR025789">
    <property type="entry name" value="DOT1_dom"/>
</dbReference>
<evidence type="ECO:0000256" key="4">
    <source>
        <dbReference type="ARBA" id="ARBA00029821"/>
    </source>
</evidence>
<dbReference type="KEGG" id="lant:TUM19329_34860"/>
<name>A0A6F8T8W2_9GAMM</name>
<evidence type="ECO:0000313" key="9">
    <source>
        <dbReference type="Proteomes" id="UP000502894"/>
    </source>
</evidence>
<dbReference type="GO" id="GO:0140956">
    <property type="term" value="F:histone H3K79 trimethyltransferase activity"/>
    <property type="evidence" value="ECO:0007669"/>
    <property type="project" value="UniProtKB-EC"/>
</dbReference>
<organism evidence="8 9">
    <name type="scientific">Legionella antarctica</name>
    <dbReference type="NCBI Taxonomy" id="2708020"/>
    <lineage>
        <taxon>Bacteria</taxon>
        <taxon>Pseudomonadati</taxon>
        <taxon>Pseudomonadota</taxon>
        <taxon>Gammaproteobacteria</taxon>
        <taxon>Legionellales</taxon>
        <taxon>Legionellaceae</taxon>
        <taxon>Legionella</taxon>
    </lineage>
</organism>
<keyword evidence="8" id="KW-0808">Transferase</keyword>
<proteinExistence type="predicted"/>
<keyword evidence="6" id="KW-0812">Transmembrane</keyword>
<keyword evidence="3" id="KW-0156">Chromatin regulator</keyword>
<keyword evidence="9" id="KW-1185">Reference proteome</keyword>
<dbReference type="SUPFAM" id="SSF53335">
    <property type="entry name" value="S-adenosyl-L-methionine-dependent methyltransferases"/>
    <property type="match status" value="1"/>
</dbReference>
<dbReference type="InterPro" id="IPR029063">
    <property type="entry name" value="SAM-dependent_MTases_sf"/>
</dbReference>
<dbReference type="GO" id="GO:0032259">
    <property type="term" value="P:methylation"/>
    <property type="evidence" value="ECO:0007669"/>
    <property type="project" value="UniProtKB-KW"/>
</dbReference>
<evidence type="ECO:0000256" key="3">
    <source>
        <dbReference type="ARBA" id="ARBA00022853"/>
    </source>
</evidence>
<sequence>MITYNMVDNVLALIDSRIGLVYLVILVILMALFFFFMRQRRRILRIKRWQKILNLQDHQHVFQQLYQPIDGFILSNLARQKQNAIEYTYGEIEFLPFIALLSLVKPDRETVFYDLGSGIGKAVIACAMVYPVLKSVGVELLPELYLGALDQAKKLATNLDYAEKTKKIEFVLGNFLEVDLKEATLIFINSTTIFGSVWESLCILLDNLPQLNHVITTSKTLMSTHFLVTNHTKIEMSWGIVEAYIHTRKTNLH</sequence>
<evidence type="ECO:0000256" key="2">
    <source>
        <dbReference type="ARBA" id="ARBA00020987"/>
    </source>
</evidence>
<dbReference type="RefSeq" id="WP_267313914.1">
    <property type="nucleotide sequence ID" value="NZ_AP022839.1"/>
</dbReference>
<dbReference type="PANTHER" id="PTHR21451">
    <property type="entry name" value="HISTONE H3 METHYLTRANSFERASE"/>
    <property type="match status" value="1"/>
</dbReference>
<dbReference type="GO" id="GO:0051726">
    <property type="term" value="P:regulation of cell cycle"/>
    <property type="evidence" value="ECO:0007669"/>
    <property type="project" value="InterPro"/>
</dbReference>
<evidence type="ECO:0000256" key="5">
    <source>
        <dbReference type="ARBA" id="ARBA00047770"/>
    </source>
</evidence>
<reference evidence="8" key="1">
    <citation type="journal article" date="2020" name="Microbiol. Resour. Announc.">
        <title>Complete Genome Sequence of Novel Psychrotolerant Legionella Strain TUM19329, Isolated from Antarctic Lake Sediment.</title>
        <authorList>
            <person name="Shimada S."/>
            <person name="Nakai R."/>
            <person name="Aoki K."/>
            <person name="Shimoeda N."/>
            <person name="Ohno G."/>
            <person name="Miyazaki Y."/>
            <person name="Kudoh S."/>
            <person name="Imura S."/>
            <person name="Watanabe K."/>
            <person name="Ishii Y."/>
            <person name="Tateda K."/>
        </authorList>
    </citation>
    <scope>NUCLEOTIDE SEQUENCE [LARGE SCALE GENOMIC DNA]</scope>
    <source>
        <strain evidence="8">TUM19329</strain>
    </source>
</reference>
<gene>
    <name evidence="8" type="ORF">TUM19329_34860</name>
</gene>
<evidence type="ECO:0000313" key="8">
    <source>
        <dbReference type="EMBL" id="BCA97125.1"/>
    </source>
</evidence>
<accession>A0A6F8T8W2</accession>
<dbReference type="Pfam" id="PF08123">
    <property type="entry name" value="DOT1"/>
    <property type="match status" value="1"/>
</dbReference>
<evidence type="ECO:0000259" key="7">
    <source>
        <dbReference type="PROSITE" id="PS51569"/>
    </source>
</evidence>
<dbReference type="InterPro" id="IPR030445">
    <property type="entry name" value="H3-K79_meTrfase"/>
</dbReference>
<dbReference type="PANTHER" id="PTHR21451:SF19">
    <property type="entry name" value="ACTIVATED IN BLOCKED UNFOLDED PROTEIN RESPONSE"/>
    <property type="match status" value="1"/>
</dbReference>
<dbReference type="AlphaFoldDB" id="A0A6F8T8W2"/>
<dbReference type="PROSITE" id="PS51569">
    <property type="entry name" value="DOT1"/>
    <property type="match status" value="1"/>
</dbReference>
<dbReference type="Gene3D" id="3.40.50.150">
    <property type="entry name" value="Vaccinia Virus protein VP39"/>
    <property type="match status" value="1"/>
</dbReference>
<feature type="transmembrane region" description="Helical" evidence="6">
    <location>
        <begin position="20"/>
        <end position="37"/>
    </location>
</feature>
<dbReference type="EC" id="2.1.1.360" evidence="1"/>
<keyword evidence="6" id="KW-0472">Membrane</keyword>
<evidence type="ECO:0000256" key="1">
    <source>
        <dbReference type="ARBA" id="ARBA00012190"/>
    </source>
</evidence>
<feature type="domain" description="DOT1" evidence="7">
    <location>
        <begin position="1"/>
        <end position="253"/>
    </location>
</feature>
<keyword evidence="6" id="KW-1133">Transmembrane helix</keyword>